<reference evidence="1" key="1">
    <citation type="journal article" date="2014" name="Front. Microbiol.">
        <title>High frequency of phylogenetically diverse reductive dehalogenase-homologous genes in deep subseafloor sedimentary metagenomes.</title>
        <authorList>
            <person name="Kawai M."/>
            <person name="Futagami T."/>
            <person name="Toyoda A."/>
            <person name="Takaki Y."/>
            <person name="Nishi S."/>
            <person name="Hori S."/>
            <person name="Arai W."/>
            <person name="Tsubouchi T."/>
            <person name="Morono Y."/>
            <person name="Uchiyama I."/>
            <person name="Ito T."/>
            <person name="Fujiyama A."/>
            <person name="Inagaki F."/>
            <person name="Takami H."/>
        </authorList>
    </citation>
    <scope>NUCLEOTIDE SEQUENCE</scope>
    <source>
        <strain evidence="1">Expedition CK06-06</strain>
    </source>
</reference>
<organism evidence="1">
    <name type="scientific">marine sediment metagenome</name>
    <dbReference type="NCBI Taxonomy" id="412755"/>
    <lineage>
        <taxon>unclassified sequences</taxon>
        <taxon>metagenomes</taxon>
        <taxon>ecological metagenomes</taxon>
    </lineage>
</organism>
<feature type="non-terminal residue" evidence="1">
    <location>
        <position position="89"/>
    </location>
</feature>
<protein>
    <submittedName>
        <fullName evidence="1">Uncharacterized protein</fullName>
    </submittedName>
</protein>
<evidence type="ECO:0000313" key="1">
    <source>
        <dbReference type="EMBL" id="GAI34908.1"/>
    </source>
</evidence>
<name>X1MUF2_9ZZZZ</name>
<comment type="caution">
    <text evidence="1">The sequence shown here is derived from an EMBL/GenBank/DDBJ whole genome shotgun (WGS) entry which is preliminary data.</text>
</comment>
<dbReference type="Pfam" id="PF02452">
    <property type="entry name" value="PemK_toxin"/>
    <property type="match status" value="1"/>
</dbReference>
<dbReference type="InterPro" id="IPR011067">
    <property type="entry name" value="Plasmid_toxin/cell-grow_inhib"/>
</dbReference>
<sequence length="89" mass="10422">MPFPHHIRRHQFTYRIKKEWGQLYWFNFGAPSSGQRTFAEQHPALIISNPSITLRGTVLIIPVTGAEHRRPGYEFHVEIPKLECPELDK</sequence>
<dbReference type="EMBL" id="BARV01032514">
    <property type="protein sequence ID" value="GAI34908.1"/>
    <property type="molecule type" value="Genomic_DNA"/>
</dbReference>
<dbReference type="GO" id="GO:0003677">
    <property type="term" value="F:DNA binding"/>
    <property type="evidence" value="ECO:0007669"/>
    <property type="project" value="InterPro"/>
</dbReference>
<accession>X1MUF2</accession>
<dbReference type="Gene3D" id="2.30.30.110">
    <property type="match status" value="1"/>
</dbReference>
<gene>
    <name evidence="1" type="ORF">S06H3_51257</name>
</gene>
<dbReference type="SUPFAM" id="SSF50118">
    <property type="entry name" value="Cell growth inhibitor/plasmid maintenance toxic component"/>
    <property type="match status" value="1"/>
</dbReference>
<dbReference type="InterPro" id="IPR003477">
    <property type="entry name" value="PemK-like"/>
</dbReference>
<proteinExistence type="predicted"/>
<dbReference type="AlphaFoldDB" id="X1MUF2"/>